<protein>
    <submittedName>
        <fullName evidence="1">Uncharacterized protein</fullName>
    </submittedName>
</protein>
<evidence type="ECO:0000313" key="2">
    <source>
        <dbReference type="Proteomes" id="UP001367676"/>
    </source>
</evidence>
<accession>A0AAN9TQ93</accession>
<dbReference type="Proteomes" id="UP001367676">
    <property type="component" value="Unassembled WGS sequence"/>
</dbReference>
<dbReference type="AlphaFoldDB" id="A0AAN9TQ93"/>
<dbReference type="EMBL" id="JBBCAQ010000010">
    <property type="protein sequence ID" value="KAK7600820.1"/>
    <property type="molecule type" value="Genomic_DNA"/>
</dbReference>
<proteinExistence type="predicted"/>
<evidence type="ECO:0000313" key="1">
    <source>
        <dbReference type="EMBL" id="KAK7600820.1"/>
    </source>
</evidence>
<name>A0AAN9TQ93_9HEMI</name>
<reference evidence="1 2" key="1">
    <citation type="submission" date="2024-03" db="EMBL/GenBank/DDBJ databases">
        <title>Adaptation during the transition from Ophiocordyceps entomopathogen to insect associate is accompanied by gene loss and intensified selection.</title>
        <authorList>
            <person name="Ward C.M."/>
            <person name="Onetto C.A."/>
            <person name="Borneman A.R."/>
        </authorList>
    </citation>
    <scope>NUCLEOTIDE SEQUENCE [LARGE SCALE GENOMIC DNA]</scope>
    <source>
        <strain evidence="1">AWRI1</strain>
        <tissue evidence="1">Single Adult Female</tissue>
    </source>
</reference>
<sequence length="70" mass="7876">MVPLGGRDVGPVDRESVPIGGVSFSARERRAVCKNRARKMRNVESDESPRPSLGVLRSTWERIEKARQIE</sequence>
<keyword evidence="2" id="KW-1185">Reference proteome</keyword>
<organism evidence="1 2">
    <name type="scientific">Parthenolecanium corni</name>
    <dbReference type="NCBI Taxonomy" id="536013"/>
    <lineage>
        <taxon>Eukaryota</taxon>
        <taxon>Metazoa</taxon>
        <taxon>Ecdysozoa</taxon>
        <taxon>Arthropoda</taxon>
        <taxon>Hexapoda</taxon>
        <taxon>Insecta</taxon>
        <taxon>Pterygota</taxon>
        <taxon>Neoptera</taxon>
        <taxon>Paraneoptera</taxon>
        <taxon>Hemiptera</taxon>
        <taxon>Sternorrhyncha</taxon>
        <taxon>Coccoidea</taxon>
        <taxon>Coccidae</taxon>
        <taxon>Parthenolecanium</taxon>
    </lineage>
</organism>
<comment type="caution">
    <text evidence="1">The sequence shown here is derived from an EMBL/GenBank/DDBJ whole genome shotgun (WGS) entry which is preliminary data.</text>
</comment>
<gene>
    <name evidence="1" type="ORF">V9T40_008261</name>
</gene>